<keyword evidence="1" id="KW-0833">Ubl conjugation pathway</keyword>
<dbReference type="Pfam" id="PF19270">
    <property type="entry name" value="FBO_C"/>
    <property type="match status" value="1"/>
</dbReference>
<dbReference type="GeneID" id="5000691"/>
<dbReference type="EMBL" id="CP000583">
    <property type="protein sequence ID" value="ABO95288.1"/>
    <property type="molecule type" value="Genomic_DNA"/>
</dbReference>
<dbReference type="Proteomes" id="UP000001568">
    <property type="component" value="Chromosome 3"/>
</dbReference>
<dbReference type="STRING" id="436017.A4RUP7"/>
<dbReference type="SUPFAM" id="SSF81383">
    <property type="entry name" value="F-box domain"/>
    <property type="match status" value="1"/>
</dbReference>
<evidence type="ECO:0000313" key="3">
    <source>
        <dbReference type="EMBL" id="ABO95288.1"/>
    </source>
</evidence>
<dbReference type="GO" id="GO:0019005">
    <property type="term" value="C:SCF ubiquitin ligase complex"/>
    <property type="evidence" value="ECO:0007669"/>
    <property type="project" value="TreeGrafter"/>
</dbReference>
<dbReference type="AlphaFoldDB" id="A4RUP7"/>
<dbReference type="RefSeq" id="XP_001416995.1">
    <property type="nucleotide sequence ID" value="XM_001416958.1"/>
</dbReference>
<feature type="domain" description="F-box protein Hrt3/FBXO9 C-terminal" evidence="2">
    <location>
        <begin position="100"/>
        <end position="319"/>
    </location>
</feature>
<organism evidence="3 4">
    <name type="scientific">Ostreococcus lucimarinus (strain CCE9901)</name>
    <dbReference type="NCBI Taxonomy" id="436017"/>
    <lineage>
        <taxon>Eukaryota</taxon>
        <taxon>Viridiplantae</taxon>
        <taxon>Chlorophyta</taxon>
        <taxon>Mamiellophyceae</taxon>
        <taxon>Mamiellales</taxon>
        <taxon>Bathycoccaceae</taxon>
        <taxon>Ostreococcus</taxon>
    </lineage>
</organism>
<dbReference type="InterPro" id="IPR036047">
    <property type="entry name" value="F-box-like_dom_sf"/>
</dbReference>
<dbReference type="HOGENOM" id="CLU_073443_0_0_1"/>
<proteinExistence type="predicted"/>
<dbReference type="GO" id="GO:0031146">
    <property type="term" value="P:SCF-dependent proteasomal ubiquitin-dependent protein catabolic process"/>
    <property type="evidence" value="ECO:0007669"/>
    <property type="project" value="TreeGrafter"/>
</dbReference>
<dbReference type="GO" id="GO:0005737">
    <property type="term" value="C:cytoplasm"/>
    <property type="evidence" value="ECO:0007669"/>
    <property type="project" value="TreeGrafter"/>
</dbReference>
<evidence type="ECO:0000256" key="1">
    <source>
        <dbReference type="ARBA" id="ARBA00022786"/>
    </source>
</evidence>
<dbReference type="PANTHER" id="PTHR12874:SF9">
    <property type="entry name" value="F-BOX ONLY PROTEIN 48"/>
    <property type="match status" value="1"/>
</dbReference>
<evidence type="ECO:0000259" key="2">
    <source>
        <dbReference type="Pfam" id="PF19270"/>
    </source>
</evidence>
<dbReference type="InterPro" id="IPR045464">
    <property type="entry name" value="Hrt3/FBXO9_C"/>
</dbReference>
<sequence length="319" mass="36459">MARSRAADDGSMFNRPWLAFYDRRARPPPCAADVPAILRALDENSLCEIASRLGPRAFARLATTCAAFRDFVYAHDIDVWRGFCVDAFAHRESAAETAARKSRHGSYRAMFQQRLRLRTDGLYVSRNTYIKPGAKTMENAKCCHLVAYYRYFRFYRTGEFVCKTSPRRLRDEAKLLKDRAACARSNEVCHGGYTIDGEDRVRCEAIRPKSNGEWSATYFWVRLRQNKPGASNRLDVVKIAMVDGDNDPPTPTDEEWRAVDDEEALYRRGLGICAQKFDGTAEVRVANRGLSTLVFVPWDEVNVHELNKTTEEMDFYFTG</sequence>
<dbReference type="KEGG" id="olu:OSTLU_30695"/>
<dbReference type="OMA" id="ENAKCCH"/>
<reference evidence="3 4" key="1">
    <citation type="journal article" date="2007" name="Proc. Natl. Acad. Sci. U.S.A.">
        <title>The tiny eukaryote Ostreococcus provides genomic insights into the paradox of plankton speciation.</title>
        <authorList>
            <person name="Palenik B."/>
            <person name="Grimwood J."/>
            <person name="Aerts A."/>
            <person name="Rouze P."/>
            <person name="Salamov A."/>
            <person name="Putnam N."/>
            <person name="Dupont C."/>
            <person name="Jorgensen R."/>
            <person name="Derelle E."/>
            <person name="Rombauts S."/>
            <person name="Zhou K."/>
            <person name="Otillar R."/>
            <person name="Merchant S.S."/>
            <person name="Podell S."/>
            <person name="Gaasterland T."/>
            <person name="Napoli C."/>
            <person name="Gendler K."/>
            <person name="Manuell A."/>
            <person name="Tai V."/>
            <person name="Vallon O."/>
            <person name="Piganeau G."/>
            <person name="Jancek S."/>
            <person name="Heijde M."/>
            <person name="Jabbari K."/>
            <person name="Bowler C."/>
            <person name="Lohr M."/>
            <person name="Robbens S."/>
            <person name="Werner G."/>
            <person name="Dubchak I."/>
            <person name="Pazour G.J."/>
            <person name="Ren Q."/>
            <person name="Paulsen I."/>
            <person name="Delwiche C."/>
            <person name="Schmutz J."/>
            <person name="Rokhsar D."/>
            <person name="Van de Peer Y."/>
            <person name="Moreau H."/>
            <person name="Grigoriev I.V."/>
        </authorList>
    </citation>
    <scope>NUCLEOTIDE SEQUENCE [LARGE SCALE GENOMIC DNA]</scope>
    <source>
        <strain evidence="3 4">CCE9901</strain>
    </source>
</reference>
<gene>
    <name evidence="3" type="ORF">OSTLU_30695</name>
</gene>
<dbReference type="eggNOG" id="KOG2997">
    <property type="taxonomic scope" value="Eukaryota"/>
</dbReference>
<evidence type="ECO:0000313" key="4">
    <source>
        <dbReference type="Proteomes" id="UP000001568"/>
    </source>
</evidence>
<accession>A4RUP7</accession>
<dbReference type="Gramene" id="ABO95288">
    <property type="protein sequence ID" value="ABO95288"/>
    <property type="gene ID" value="OSTLU_30695"/>
</dbReference>
<protein>
    <recommendedName>
        <fullName evidence="2">F-box protein Hrt3/FBXO9 C-terminal domain-containing protein</fullName>
    </recommendedName>
</protein>
<keyword evidence="4" id="KW-1185">Reference proteome</keyword>
<dbReference type="OrthoDB" id="2117972at2759"/>
<dbReference type="PANTHER" id="PTHR12874">
    <property type="entry name" value="F-BOX ONLY PROTEIN 48-RELATED"/>
    <property type="match status" value="1"/>
</dbReference>
<name>A4RUP7_OSTLU</name>